<organism evidence="2 3">
    <name type="scientific">Tuber magnatum</name>
    <name type="common">white Piedmont truffle</name>
    <dbReference type="NCBI Taxonomy" id="42249"/>
    <lineage>
        <taxon>Eukaryota</taxon>
        <taxon>Fungi</taxon>
        <taxon>Dikarya</taxon>
        <taxon>Ascomycota</taxon>
        <taxon>Pezizomycotina</taxon>
        <taxon>Pezizomycetes</taxon>
        <taxon>Pezizales</taxon>
        <taxon>Tuberaceae</taxon>
        <taxon>Tuber</taxon>
    </lineage>
</organism>
<dbReference type="STRING" id="42249.A0A317SUQ4"/>
<feature type="region of interest" description="Disordered" evidence="1">
    <location>
        <begin position="381"/>
        <end position="558"/>
    </location>
</feature>
<feature type="region of interest" description="Disordered" evidence="1">
    <location>
        <begin position="209"/>
        <end position="228"/>
    </location>
</feature>
<feature type="compositionally biased region" description="Polar residues" evidence="1">
    <location>
        <begin position="468"/>
        <end position="486"/>
    </location>
</feature>
<dbReference type="EMBL" id="PYWC01000024">
    <property type="protein sequence ID" value="PWW77297.1"/>
    <property type="molecule type" value="Genomic_DNA"/>
</dbReference>
<protein>
    <submittedName>
        <fullName evidence="2">Uncharacterized protein</fullName>
    </submittedName>
</protein>
<name>A0A317SUQ4_9PEZI</name>
<evidence type="ECO:0000313" key="3">
    <source>
        <dbReference type="Proteomes" id="UP000246991"/>
    </source>
</evidence>
<feature type="compositionally biased region" description="Low complexity" evidence="1">
    <location>
        <begin position="389"/>
        <end position="413"/>
    </location>
</feature>
<evidence type="ECO:0000256" key="1">
    <source>
        <dbReference type="SAM" id="MobiDB-lite"/>
    </source>
</evidence>
<dbReference type="Proteomes" id="UP000246991">
    <property type="component" value="Unassembled WGS sequence"/>
</dbReference>
<feature type="compositionally biased region" description="Low complexity" evidence="1">
    <location>
        <begin position="18"/>
        <end position="52"/>
    </location>
</feature>
<feature type="region of interest" description="Disordered" evidence="1">
    <location>
        <begin position="305"/>
        <end position="333"/>
    </location>
</feature>
<dbReference type="AlphaFoldDB" id="A0A317SUQ4"/>
<proteinExistence type="predicted"/>
<feature type="compositionally biased region" description="Basic residues" evidence="1">
    <location>
        <begin position="518"/>
        <end position="530"/>
    </location>
</feature>
<reference evidence="2 3" key="1">
    <citation type="submission" date="2018-03" db="EMBL/GenBank/DDBJ databases">
        <title>Genomes of Pezizomycetes fungi and the evolution of truffles.</title>
        <authorList>
            <person name="Murat C."/>
            <person name="Payen T."/>
            <person name="Noel B."/>
            <person name="Kuo A."/>
            <person name="Martin F.M."/>
        </authorList>
    </citation>
    <scope>NUCLEOTIDE SEQUENCE [LARGE SCALE GENOMIC DNA]</scope>
    <source>
        <strain evidence="2">091103-1</strain>
    </source>
</reference>
<feature type="region of interest" description="Disordered" evidence="1">
    <location>
        <begin position="76"/>
        <end position="97"/>
    </location>
</feature>
<accession>A0A317SUQ4</accession>
<gene>
    <name evidence="2" type="ORF">C7212DRAFT_351464</name>
</gene>
<keyword evidence="3" id="KW-1185">Reference proteome</keyword>
<feature type="compositionally biased region" description="Low complexity" evidence="1">
    <location>
        <begin position="80"/>
        <end position="94"/>
    </location>
</feature>
<feature type="region of interest" description="Disordered" evidence="1">
    <location>
        <begin position="259"/>
        <end position="290"/>
    </location>
</feature>
<evidence type="ECO:0000313" key="2">
    <source>
        <dbReference type="EMBL" id="PWW77297.1"/>
    </source>
</evidence>
<sequence>MSFLTLFTADAAAAHGHEFSNNNNNDNDNSTNTTTGGVTNSMVRPSVSPGSLGSVGGGIRPRSTISSNVSTVFEDPLLAPSPATPRRSPRTKTAYHLAQPPPSAHLLLHRHSLKPSRNLVVQLQRLSNTTRPVPTLDVLPASIFASRLKATCGRFFKHGVGSQDLVFLTSEEYGSGDEDDDDVDEDGSNGLNARHVVATVSQNYRKVPLAAGEDGKGGSGGMAKVPAIRLGSGPPWEVAQTASGGYEFSAYQEDGSVATARWNPRGGGTPAGRRRSSQTRSNGPEDSAAERRFQFSLTIEINDHYPAASSSSPATTPTHSRSSSPVHDVPLSPSSEERLYIETSDHIRMLILASGIWVALREGLASSNNLHLDDAAPLSPTFNPAGRLSPSPATATSSSSAANRPRAAGRSSSCPVGPEVVFDETPRSRLMRSGTMLARQTAASTKHAPSPDDYYTQTPTPPRRSFSMGPSTRHSQTPSPIPRTNATDPTTLPQTPPTPPHRIPDQPHTPPTSGCMYMHRRRGAHHHRHSNPVSLPSSPAKYPEEKRRRNGGRRGGVNKDLVLVDAHWERKRREKEVQGDGVNGLALEGGGEVAGGKKRGRIRGFMDMFRRIAGSKE</sequence>
<feature type="region of interest" description="Disordered" evidence="1">
    <location>
        <begin position="578"/>
        <end position="598"/>
    </location>
</feature>
<comment type="caution">
    <text evidence="2">The sequence shown here is derived from an EMBL/GenBank/DDBJ whole genome shotgun (WGS) entry which is preliminary data.</text>
</comment>
<feature type="compositionally biased region" description="Low complexity" evidence="1">
    <location>
        <begin position="306"/>
        <end position="325"/>
    </location>
</feature>
<dbReference type="OrthoDB" id="5404323at2759"/>
<feature type="region of interest" description="Disordered" evidence="1">
    <location>
        <begin position="18"/>
        <end position="63"/>
    </location>
</feature>